<dbReference type="Gene3D" id="3.90.1200.10">
    <property type="match status" value="1"/>
</dbReference>
<dbReference type="Proteomes" id="UP000054032">
    <property type="component" value="Unassembled WGS sequence"/>
</dbReference>
<evidence type="ECO:0000313" key="1">
    <source>
        <dbReference type="EMBL" id="EUC45993.1"/>
    </source>
</evidence>
<reference evidence="1 2" key="1">
    <citation type="journal article" date="2013" name="PLoS Genet.">
        <title>Comparative genome structure, secondary metabolite, and effector coding capacity across Cochliobolus pathogens.</title>
        <authorList>
            <person name="Condon B.J."/>
            <person name="Leng Y."/>
            <person name="Wu D."/>
            <person name="Bushley K.E."/>
            <person name="Ohm R.A."/>
            <person name="Otillar R."/>
            <person name="Martin J."/>
            <person name="Schackwitz W."/>
            <person name="Grimwood J."/>
            <person name="MohdZainudin N."/>
            <person name="Xue C."/>
            <person name="Wang R."/>
            <person name="Manning V.A."/>
            <person name="Dhillon B."/>
            <person name="Tu Z.J."/>
            <person name="Steffenson B.J."/>
            <person name="Salamov A."/>
            <person name="Sun H."/>
            <person name="Lowry S."/>
            <person name="LaButti K."/>
            <person name="Han J."/>
            <person name="Copeland A."/>
            <person name="Lindquist E."/>
            <person name="Barry K."/>
            <person name="Schmutz J."/>
            <person name="Baker S.E."/>
            <person name="Ciuffetti L.M."/>
            <person name="Grigoriev I.V."/>
            <person name="Zhong S."/>
            <person name="Turgeon B.G."/>
        </authorList>
    </citation>
    <scope>NUCLEOTIDE SEQUENCE [LARGE SCALE GENOMIC DNA]</scope>
    <source>
        <strain evidence="1 2">ATCC 44560</strain>
    </source>
</reference>
<dbReference type="RefSeq" id="XP_007687443.1">
    <property type="nucleotide sequence ID" value="XM_007689253.1"/>
</dbReference>
<name>W6Z876_COCMI</name>
<dbReference type="EMBL" id="KI963973">
    <property type="protein sequence ID" value="EUC45993.1"/>
    <property type="molecule type" value="Genomic_DNA"/>
</dbReference>
<gene>
    <name evidence="1" type="ORF">COCMIDRAFT_4838</name>
</gene>
<dbReference type="KEGG" id="bor:COCMIDRAFT_4838"/>
<evidence type="ECO:0008006" key="3">
    <source>
        <dbReference type="Google" id="ProtNLM"/>
    </source>
</evidence>
<protein>
    <recommendedName>
        <fullName evidence="3">Aminoglycoside phosphotransferase domain-containing protein</fullName>
    </recommendedName>
</protein>
<dbReference type="Gene3D" id="3.30.200.20">
    <property type="entry name" value="Phosphorylase Kinase, domain 1"/>
    <property type="match status" value="1"/>
</dbReference>
<dbReference type="InterPro" id="IPR004119">
    <property type="entry name" value="EcKL"/>
</dbReference>
<dbReference type="OrthoDB" id="25129at2759"/>
<accession>W6Z876</accession>
<dbReference type="HOGENOM" id="CLU_059226_0_0_1"/>
<proteinExistence type="predicted"/>
<dbReference type="InterPro" id="IPR011009">
    <property type="entry name" value="Kinase-like_dom_sf"/>
</dbReference>
<dbReference type="eggNOG" id="ENOG502SJ8C">
    <property type="taxonomic scope" value="Eukaryota"/>
</dbReference>
<dbReference type="GeneID" id="19124396"/>
<dbReference type="SUPFAM" id="SSF56112">
    <property type="entry name" value="Protein kinase-like (PK-like)"/>
    <property type="match status" value="1"/>
</dbReference>
<keyword evidence="2" id="KW-1185">Reference proteome</keyword>
<evidence type="ECO:0000313" key="2">
    <source>
        <dbReference type="Proteomes" id="UP000054032"/>
    </source>
</evidence>
<dbReference type="Pfam" id="PF02958">
    <property type="entry name" value="EcKL"/>
    <property type="match status" value="1"/>
</dbReference>
<sequence>MPKSQLEHAPNIATLLKGTAFEATDVRRIHVGTTNFAYRIFLKTPLEGGERTAILKYSAPLTATEPRVPFSPNRQAFEVNALANIPWHEFTYPIVPQLAPQSQAIVKLPKLYLSVPDLDFCIIEDCTPRPQATVWDQYAHSFREFLEDQPPSREKYEAASSLGTMLGSFLAQLHTWGLHRSDHSTAFALFSKNIYAKELMTKELFDNFRQNIKQLGYIVSAHQQAQLQERLTQVNESLNSETQSVAMGDFWMGNVLINLDDKQRLRDIYVIDWEFVNMAPTWLDVGNFVGELFLIGYFEGTDDAYIHVLEAFITAYRGCGLPLDTSRALQFAGAHIMMSLPRRVTSKRSKATFETALPYVETSLKLITDPEFNYLLGKESDPLMTIARLLRNARQPSTTQDG</sequence>
<dbReference type="AlphaFoldDB" id="W6Z876"/>
<organism evidence="1 2">
    <name type="scientific">Bipolaris oryzae ATCC 44560</name>
    <dbReference type="NCBI Taxonomy" id="930090"/>
    <lineage>
        <taxon>Eukaryota</taxon>
        <taxon>Fungi</taxon>
        <taxon>Dikarya</taxon>
        <taxon>Ascomycota</taxon>
        <taxon>Pezizomycotina</taxon>
        <taxon>Dothideomycetes</taxon>
        <taxon>Pleosporomycetidae</taxon>
        <taxon>Pleosporales</taxon>
        <taxon>Pleosporineae</taxon>
        <taxon>Pleosporaceae</taxon>
        <taxon>Bipolaris</taxon>
    </lineage>
</organism>